<proteinExistence type="inferred from homology"/>
<sequence length="213" mass="23366">MANIAETLKIAVRLLKTRNMLLLLISFAYTGDSLIFTDTRKRLIGLHGVLLGVGEILGGGLFGFITKPKTSSQRGLIIFIGFVLQIVFYYSVFINFPFDSPAKETNSKPYFEFDSLTSQVITFIGSFLVGLGDSSLNIQLLHVLASRYKETSASAFAIFQLVQGVTSAIAYLYASALGLEYHLLIITIGLIFSSLSFFVILFDDSNIDLSTSS</sequence>
<dbReference type="PANTHER" id="PTHR23294">
    <property type="entry name" value="ET TRANSLATION PRODUCT-RELATED"/>
    <property type="match status" value="1"/>
</dbReference>
<feature type="transmembrane region" description="Helical" evidence="9">
    <location>
        <begin position="20"/>
        <end position="37"/>
    </location>
</feature>
<keyword evidence="5 9" id="KW-0472">Membrane</keyword>
<dbReference type="Pfam" id="PF05978">
    <property type="entry name" value="UNC-93"/>
    <property type="match status" value="1"/>
</dbReference>
<dbReference type="GO" id="GO:0016020">
    <property type="term" value="C:membrane"/>
    <property type="evidence" value="ECO:0007669"/>
    <property type="project" value="UniProtKB-SubCell"/>
</dbReference>
<evidence type="ECO:0000256" key="8">
    <source>
        <dbReference type="ARBA" id="ARBA00041910"/>
    </source>
</evidence>
<evidence type="ECO:0000256" key="9">
    <source>
        <dbReference type="SAM" id="Phobius"/>
    </source>
</evidence>
<dbReference type="InterPro" id="IPR051617">
    <property type="entry name" value="UNC-93-like_regulator"/>
</dbReference>
<keyword evidence="3 9" id="KW-0812">Transmembrane</keyword>
<dbReference type="InterPro" id="IPR036259">
    <property type="entry name" value="MFS_trans_sf"/>
</dbReference>
<comment type="caution">
    <text evidence="10">The sequence shown here is derived from an EMBL/GenBank/DDBJ whole genome shotgun (WGS) entry which is preliminary data.</text>
</comment>
<feature type="transmembrane region" description="Helical" evidence="9">
    <location>
        <begin position="181"/>
        <end position="202"/>
    </location>
</feature>
<evidence type="ECO:0000256" key="2">
    <source>
        <dbReference type="ARBA" id="ARBA00009172"/>
    </source>
</evidence>
<dbReference type="EMBL" id="CAJOAY010007072">
    <property type="protein sequence ID" value="CAF4157801.1"/>
    <property type="molecule type" value="Genomic_DNA"/>
</dbReference>
<accession>A0A819YG51</accession>
<dbReference type="Proteomes" id="UP000663881">
    <property type="component" value="Unassembled WGS sequence"/>
</dbReference>
<evidence type="ECO:0000256" key="6">
    <source>
        <dbReference type="ARBA" id="ARBA00023180"/>
    </source>
</evidence>
<dbReference type="AlphaFoldDB" id="A0A819YG51"/>
<dbReference type="SUPFAM" id="SSF103473">
    <property type="entry name" value="MFS general substrate transporter"/>
    <property type="match status" value="1"/>
</dbReference>
<feature type="transmembrane region" description="Helical" evidence="9">
    <location>
        <begin position="153"/>
        <end position="175"/>
    </location>
</feature>
<reference evidence="10" key="1">
    <citation type="submission" date="2021-02" db="EMBL/GenBank/DDBJ databases">
        <authorList>
            <person name="Nowell W R."/>
        </authorList>
    </citation>
    <scope>NUCLEOTIDE SEQUENCE</scope>
</reference>
<feature type="transmembrane region" description="Helical" evidence="9">
    <location>
        <begin position="76"/>
        <end position="96"/>
    </location>
</feature>
<name>A0A819YG51_9BILA</name>
<evidence type="ECO:0000256" key="3">
    <source>
        <dbReference type="ARBA" id="ARBA00022692"/>
    </source>
</evidence>
<keyword evidence="4 9" id="KW-1133">Transmembrane helix</keyword>
<feature type="transmembrane region" description="Helical" evidence="9">
    <location>
        <begin position="116"/>
        <end position="132"/>
    </location>
</feature>
<evidence type="ECO:0000256" key="5">
    <source>
        <dbReference type="ARBA" id="ARBA00023136"/>
    </source>
</evidence>
<keyword evidence="6" id="KW-0325">Glycoprotein</keyword>
<evidence type="ECO:0000256" key="4">
    <source>
        <dbReference type="ARBA" id="ARBA00022989"/>
    </source>
</evidence>
<evidence type="ECO:0000313" key="10">
    <source>
        <dbReference type="EMBL" id="CAF4157801.1"/>
    </source>
</evidence>
<gene>
    <name evidence="10" type="ORF">OKA104_LOCUS38616</name>
</gene>
<evidence type="ECO:0000256" key="1">
    <source>
        <dbReference type="ARBA" id="ARBA00004141"/>
    </source>
</evidence>
<evidence type="ECO:0000256" key="7">
    <source>
        <dbReference type="ARBA" id="ARBA00040302"/>
    </source>
</evidence>
<comment type="similarity">
    <text evidence="2">Belongs to the unc-93 family.</text>
</comment>
<protein>
    <recommendedName>
        <fullName evidence="7">UNC93-like protein MFSD11</fullName>
    </recommendedName>
    <alternativeName>
        <fullName evidence="8">Major facilitator superfamily domain-containing protein 11</fullName>
    </alternativeName>
</protein>
<comment type="subcellular location">
    <subcellularLocation>
        <location evidence="1">Membrane</location>
        <topology evidence="1">Multi-pass membrane protein</topology>
    </subcellularLocation>
</comment>
<organism evidence="10 11">
    <name type="scientific">Adineta steineri</name>
    <dbReference type="NCBI Taxonomy" id="433720"/>
    <lineage>
        <taxon>Eukaryota</taxon>
        <taxon>Metazoa</taxon>
        <taxon>Spiralia</taxon>
        <taxon>Gnathifera</taxon>
        <taxon>Rotifera</taxon>
        <taxon>Eurotatoria</taxon>
        <taxon>Bdelloidea</taxon>
        <taxon>Adinetida</taxon>
        <taxon>Adinetidae</taxon>
        <taxon>Adineta</taxon>
    </lineage>
</organism>
<feature type="transmembrane region" description="Helical" evidence="9">
    <location>
        <begin position="43"/>
        <end position="64"/>
    </location>
</feature>
<dbReference type="PANTHER" id="PTHR23294:SF0">
    <property type="entry name" value="UNC93-LIKE PROTEIN MFSD11"/>
    <property type="match status" value="1"/>
</dbReference>
<dbReference type="InterPro" id="IPR010291">
    <property type="entry name" value="Ion_channel_UNC-93"/>
</dbReference>
<evidence type="ECO:0000313" key="11">
    <source>
        <dbReference type="Proteomes" id="UP000663881"/>
    </source>
</evidence>